<feature type="region of interest" description="Disordered" evidence="1">
    <location>
        <begin position="1"/>
        <end position="61"/>
    </location>
</feature>
<evidence type="ECO:0000313" key="2">
    <source>
        <dbReference type="EMBL" id="MFD2027884.1"/>
    </source>
</evidence>
<dbReference type="RefSeq" id="WP_377200904.1">
    <property type="nucleotide sequence ID" value="NZ_JBHUHF010000001.1"/>
</dbReference>
<evidence type="ECO:0000256" key="1">
    <source>
        <dbReference type="SAM" id="MobiDB-lite"/>
    </source>
</evidence>
<dbReference type="EMBL" id="JBHUHF010000001">
    <property type="protein sequence ID" value="MFD2027884.1"/>
    <property type="molecule type" value="Genomic_DNA"/>
</dbReference>
<feature type="compositionally biased region" description="Acidic residues" evidence="1">
    <location>
        <begin position="14"/>
        <end position="57"/>
    </location>
</feature>
<organism evidence="2 3">
    <name type="scientific">Promicromonospora aerolata</name>
    <dbReference type="NCBI Taxonomy" id="195749"/>
    <lineage>
        <taxon>Bacteria</taxon>
        <taxon>Bacillati</taxon>
        <taxon>Actinomycetota</taxon>
        <taxon>Actinomycetes</taxon>
        <taxon>Micrococcales</taxon>
        <taxon>Promicromonosporaceae</taxon>
        <taxon>Promicromonospora</taxon>
    </lineage>
</organism>
<evidence type="ECO:0000313" key="3">
    <source>
        <dbReference type="Proteomes" id="UP001597338"/>
    </source>
</evidence>
<comment type="caution">
    <text evidence="2">The sequence shown here is derived from an EMBL/GenBank/DDBJ whole genome shotgun (WGS) entry which is preliminary data.</text>
</comment>
<proteinExistence type="predicted"/>
<accession>A0ABW4VBJ4</accession>
<protein>
    <submittedName>
        <fullName evidence="2">Uncharacterized protein</fullName>
    </submittedName>
</protein>
<name>A0ABW4VBJ4_9MICO</name>
<dbReference type="Proteomes" id="UP001597338">
    <property type="component" value="Unassembled WGS sequence"/>
</dbReference>
<keyword evidence="3" id="KW-1185">Reference proteome</keyword>
<sequence>MARGQAEAAFDVLDPLDDPPDEDPDELDEPDDEPELSEDEPLDELDEPDDESDEDSPLPDFTVLFVEVLRESVR</sequence>
<reference evidence="3" key="1">
    <citation type="journal article" date="2019" name="Int. J. Syst. Evol. Microbiol.">
        <title>The Global Catalogue of Microorganisms (GCM) 10K type strain sequencing project: providing services to taxonomists for standard genome sequencing and annotation.</title>
        <authorList>
            <consortium name="The Broad Institute Genomics Platform"/>
            <consortium name="The Broad Institute Genome Sequencing Center for Infectious Disease"/>
            <person name="Wu L."/>
            <person name="Ma J."/>
        </authorList>
    </citation>
    <scope>NUCLEOTIDE SEQUENCE [LARGE SCALE GENOMIC DNA]</scope>
    <source>
        <strain evidence="3">CCM 7043</strain>
    </source>
</reference>
<gene>
    <name evidence="2" type="ORF">ACFSL2_20465</name>
</gene>